<keyword evidence="4 7" id="KW-1133">Transmembrane helix</keyword>
<reference evidence="8 10" key="1">
    <citation type="journal article" date="2012" name="Nature">
        <title>Algal genomes reveal evolutionary mosaicism and the fate of nucleomorphs.</title>
        <authorList>
            <consortium name="DOE Joint Genome Institute"/>
            <person name="Curtis B.A."/>
            <person name="Tanifuji G."/>
            <person name="Burki F."/>
            <person name="Gruber A."/>
            <person name="Irimia M."/>
            <person name="Maruyama S."/>
            <person name="Arias M.C."/>
            <person name="Ball S.G."/>
            <person name="Gile G.H."/>
            <person name="Hirakawa Y."/>
            <person name="Hopkins J.F."/>
            <person name="Kuo A."/>
            <person name="Rensing S.A."/>
            <person name="Schmutz J."/>
            <person name="Symeonidi A."/>
            <person name="Elias M."/>
            <person name="Eveleigh R.J."/>
            <person name="Herman E.K."/>
            <person name="Klute M.J."/>
            <person name="Nakayama T."/>
            <person name="Obornik M."/>
            <person name="Reyes-Prieto A."/>
            <person name="Armbrust E.V."/>
            <person name="Aves S.J."/>
            <person name="Beiko R.G."/>
            <person name="Coutinho P."/>
            <person name="Dacks J.B."/>
            <person name="Durnford D.G."/>
            <person name="Fast N.M."/>
            <person name="Green B.R."/>
            <person name="Grisdale C.J."/>
            <person name="Hempel F."/>
            <person name="Henrissat B."/>
            <person name="Hoppner M.P."/>
            <person name="Ishida K."/>
            <person name="Kim E."/>
            <person name="Koreny L."/>
            <person name="Kroth P.G."/>
            <person name="Liu Y."/>
            <person name="Malik S.B."/>
            <person name="Maier U.G."/>
            <person name="McRose D."/>
            <person name="Mock T."/>
            <person name="Neilson J.A."/>
            <person name="Onodera N.T."/>
            <person name="Poole A.M."/>
            <person name="Pritham E.J."/>
            <person name="Richards T.A."/>
            <person name="Rocap G."/>
            <person name="Roy S.W."/>
            <person name="Sarai C."/>
            <person name="Schaack S."/>
            <person name="Shirato S."/>
            <person name="Slamovits C.H."/>
            <person name="Spencer D.F."/>
            <person name="Suzuki S."/>
            <person name="Worden A.Z."/>
            <person name="Zauner S."/>
            <person name="Barry K."/>
            <person name="Bell C."/>
            <person name="Bharti A.K."/>
            <person name="Crow J.A."/>
            <person name="Grimwood J."/>
            <person name="Kramer R."/>
            <person name="Lindquist E."/>
            <person name="Lucas S."/>
            <person name="Salamov A."/>
            <person name="McFadden G.I."/>
            <person name="Lane C.E."/>
            <person name="Keeling P.J."/>
            <person name="Gray M.W."/>
            <person name="Grigoriev I.V."/>
            <person name="Archibald J.M."/>
        </authorList>
    </citation>
    <scope>NUCLEOTIDE SEQUENCE</scope>
    <source>
        <strain evidence="8 10">CCMP2712</strain>
    </source>
</reference>
<dbReference type="AlphaFoldDB" id="L1IYA4"/>
<sequence length="268" mass="30276">MNFSCFDSTRLLTCLFDSMFFWHNESLNIWTHVFGAILFTFLLIELFLLPGVVVFHYHLSAQDAVVLAIYLFSAIVCMVLSSIFHLFSSSDDETYERVSKADQNGILALMLGSNFPMIYYGFYTSLPLQTFYAAGSLLIILFARSRIVKIERRLTSAPQNRRLVFFLLVCGFGWLQLLHDLANRGGLQSAACLKAASLWIKSFCVYGLGLFFYCSKVPERIFPGRFATVGTSHQLWHVFVVFGAFVHLQSCIEYGILAGAIVDQTSRA</sequence>
<reference evidence="10" key="2">
    <citation type="submission" date="2012-11" db="EMBL/GenBank/DDBJ databases">
        <authorList>
            <person name="Kuo A."/>
            <person name="Curtis B.A."/>
            <person name="Tanifuji G."/>
            <person name="Burki F."/>
            <person name="Gruber A."/>
            <person name="Irimia M."/>
            <person name="Maruyama S."/>
            <person name="Arias M.C."/>
            <person name="Ball S.G."/>
            <person name="Gile G.H."/>
            <person name="Hirakawa Y."/>
            <person name="Hopkins J.F."/>
            <person name="Rensing S.A."/>
            <person name="Schmutz J."/>
            <person name="Symeonidi A."/>
            <person name="Elias M."/>
            <person name="Eveleigh R.J."/>
            <person name="Herman E.K."/>
            <person name="Klute M.J."/>
            <person name="Nakayama T."/>
            <person name="Obornik M."/>
            <person name="Reyes-Prieto A."/>
            <person name="Armbrust E.V."/>
            <person name="Aves S.J."/>
            <person name="Beiko R.G."/>
            <person name="Coutinho P."/>
            <person name="Dacks J.B."/>
            <person name="Durnford D.G."/>
            <person name="Fast N.M."/>
            <person name="Green B.R."/>
            <person name="Grisdale C."/>
            <person name="Hempe F."/>
            <person name="Henrissat B."/>
            <person name="Hoppner M.P."/>
            <person name="Ishida K.-I."/>
            <person name="Kim E."/>
            <person name="Koreny L."/>
            <person name="Kroth P.G."/>
            <person name="Liu Y."/>
            <person name="Malik S.-B."/>
            <person name="Maier U.G."/>
            <person name="McRose D."/>
            <person name="Mock T."/>
            <person name="Neilson J.A."/>
            <person name="Onodera N.T."/>
            <person name="Poole A.M."/>
            <person name="Pritham E.J."/>
            <person name="Richards T.A."/>
            <person name="Rocap G."/>
            <person name="Roy S.W."/>
            <person name="Sarai C."/>
            <person name="Schaack S."/>
            <person name="Shirato S."/>
            <person name="Slamovits C.H."/>
            <person name="Spencer D.F."/>
            <person name="Suzuki S."/>
            <person name="Worden A.Z."/>
            <person name="Zauner S."/>
            <person name="Barry K."/>
            <person name="Bell C."/>
            <person name="Bharti A.K."/>
            <person name="Crow J.A."/>
            <person name="Grimwood J."/>
            <person name="Kramer R."/>
            <person name="Lindquist E."/>
            <person name="Lucas S."/>
            <person name="Salamov A."/>
            <person name="McFadden G.I."/>
            <person name="Lane C.E."/>
            <person name="Keeling P.J."/>
            <person name="Gray M.W."/>
            <person name="Grigoriev I.V."/>
            <person name="Archibald J.M."/>
        </authorList>
    </citation>
    <scope>NUCLEOTIDE SEQUENCE</scope>
    <source>
        <strain evidence="10">CCMP2712</strain>
    </source>
</reference>
<evidence type="ECO:0000256" key="7">
    <source>
        <dbReference type="SAM" id="Phobius"/>
    </source>
</evidence>
<feature type="transmembrane region" description="Helical" evidence="7">
    <location>
        <begin position="235"/>
        <end position="262"/>
    </location>
</feature>
<feature type="transmembrane region" description="Helical" evidence="7">
    <location>
        <begin position="67"/>
        <end position="87"/>
    </location>
</feature>
<keyword evidence="10" id="KW-1185">Reference proteome</keyword>
<dbReference type="Proteomes" id="UP000011087">
    <property type="component" value="Unassembled WGS sequence"/>
</dbReference>
<dbReference type="GO" id="GO:0038023">
    <property type="term" value="F:signaling receptor activity"/>
    <property type="evidence" value="ECO:0007669"/>
    <property type="project" value="TreeGrafter"/>
</dbReference>
<evidence type="ECO:0000313" key="9">
    <source>
        <dbReference type="EnsemblProtists" id="EKX41092"/>
    </source>
</evidence>
<comment type="subcellular location">
    <subcellularLocation>
        <location evidence="1">Membrane</location>
        <topology evidence="1">Multi-pass membrane protein</topology>
    </subcellularLocation>
</comment>
<dbReference type="Pfam" id="PF03006">
    <property type="entry name" value="HlyIII"/>
    <property type="match status" value="1"/>
</dbReference>
<accession>L1IYA4</accession>
<dbReference type="eggNOG" id="KOG0748">
    <property type="taxonomic scope" value="Eukaryota"/>
</dbReference>
<feature type="binding site" evidence="6">
    <location>
        <position position="233"/>
    </location>
    <ligand>
        <name>Zn(2+)</name>
        <dbReference type="ChEBI" id="CHEBI:29105"/>
    </ligand>
</feature>
<gene>
    <name evidence="8" type="ORF">GUITHDRAFT_74991</name>
</gene>
<dbReference type="GO" id="GO:0016020">
    <property type="term" value="C:membrane"/>
    <property type="evidence" value="ECO:0007669"/>
    <property type="project" value="UniProtKB-SubCell"/>
</dbReference>
<keyword evidence="5 7" id="KW-0472">Membrane</keyword>
<feature type="transmembrane region" description="Helical" evidence="7">
    <location>
        <begin position="117"/>
        <end position="142"/>
    </location>
</feature>
<dbReference type="GO" id="GO:0046872">
    <property type="term" value="F:metal ion binding"/>
    <property type="evidence" value="ECO:0007669"/>
    <property type="project" value="UniProtKB-KW"/>
</dbReference>
<evidence type="ECO:0000256" key="2">
    <source>
        <dbReference type="ARBA" id="ARBA00007018"/>
    </source>
</evidence>
<comment type="similarity">
    <text evidence="2">Belongs to the ADIPOR family.</text>
</comment>
<dbReference type="OMA" id="EVPSWYA"/>
<feature type="transmembrane region" description="Helical" evidence="7">
    <location>
        <begin position="163"/>
        <end position="178"/>
    </location>
</feature>
<dbReference type="EMBL" id="JH993026">
    <property type="protein sequence ID" value="EKX41092.1"/>
    <property type="molecule type" value="Genomic_DNA"/>
</dbReference>
<evidence type="ECO:0000256" key="4">
    <source>
        <dbReference type="ARBA" id="ARBA00022989"/>
    </source>
</evidence>
<dbReference type="InterPro" id="IPR004254">
    <property type="entry name" value="AdipoR/HlyIII-related"/>
</dbReference>
<dbReference type="OrthoDB" id="529367at2759"/>
<feature type="transmembrane region" description="Helical" evidence="7">
    <location>
        <begin position="198"/>
        <end position="214"/>
    </location>
</feature>
<dbReference type="KEGG" id="gtt:GUITHDRAFT_74991"/>
<evidence type="ECO:0000256" key="6">
    <source>
        <dbReference type="PIRSR" id="PIRSR604254-1"/>
    </source>
</evidence>
<dbReference type="HOGENOM" id="CLU_023075_0_0_1"/>
<dbReference type="STRING" id="905079.L1IYA4"/>
<organism evidence="8">
    <name type="scientific">Guillardia theta (strain CCMP2712)</name>
    <name type="common">Cryptophyte</name>
    <dbReference type="NCBI Taxonomy" id="905079"/>
    <lineage>
        <taxon>Eukaryota</taxon>
        <taxon>Cryptophyceae</taxon>
        <taxon>Pyrenomonadales</taxon>
        <taxon>Geminigeraceae</taxon>
        <taxon>Guillardia</taxon>
    </lineage>
</organism>
<dbReference type="EnsemblProtists" id="EKX41092">
    <property type="protein sequence ID" value="EKX41092"/>
    <property type="gene ID" value="GUITHDRAFT_74991"/>
</dbReference>
<evidence type="ECO:0000256" key="1">
    <source>
        <dbReference type="ARBA" id="ARBA00004141"/>
    </source>
</evidence>
<protein>
    <submittedName>
        <fullName evidence="8 9">Uncharacterized protein</fullName>
    </submittedName>
</protein>
<evidence type="ECO:0000313" key="8">
    <source>
        <dbReference type="EMBL" id="EKX41092.1"/>
    </source>
</evidence>
<dbReference type="PANTHER" id="PTHR20855:SF52">
    <property type="entry name" value="ADIPONECTIN RECEPTOR PROTEIN"/>
    <property type="match status" value="1"/>
</dbReference>
<dbReference type="RefSeq" id="XP_005828072.1">
    <property type="nucleotide sequence ID" value="XM_005828015.1"/>
</dbReference>
<evidence type="ECO:0000313" key="10">
    <source>
        <dbReference type="Proteomes" id="UP000011087"/>
    </source>
</evidence>
<name>L1IYA4_GUITC</name>
<keyword evidence="6" id="KW-0862">Zinc</keyword>
<feature type="transmembrane region" description="Helical" evidence="7">
    <location>
        <begin position="29"/>
        <end position="55"/>
    </location>
</feature>
<reference evidence="9" key="3">
    <citation type="submission" date="2015-06" db="UniProtKB">
        <authorList>
            <consortium name="EnsemblProtists"/>
        </authorList>
    </citation>
    <scope>IDENTIFICATION</scope>
</reference>
<evidence type="ECO:0000256" key="5">
    <source>
        <dbReference type="ARBA" id="ARBA00023136"/>
    </source>
</evidence>
<dbReference type="GeneID" id="17297713"/>
<feature type="binding site" evidence="6">
    <location>
        <position position="85"/>
    </location>
    <ligand>
        <name>Zn(2+)</name>
        <dbReference type="ChEBI" id="CHEBI:29105"/>
    </ligand>
</feature>
<proteinExistence type="inferred from homology"/>
<keyword evidence="6" id="KW-0479">Metal-binding</keyword>
<keyword evidence="3 7" id="KW-0812">Transmembrane</keyword>
<feature type="binding site" evidence="6">
    <location>
        <position position="237"/>
    </location>
    <ligand>
        <name>Zn(2+)</name>
        <dbReference type="ChEBI" id="CHEBI:29105"/>
    </ligand>
</feature>
<dbReference type="PaxDb" id="55529-EKX41092"/>
<dbReference type="PANTHER" id="PTHR20855">
    <property type="entry name" value="ADIPOR/PROGESTIN RECEPTOR-RELATED"/>
    <property type="match status" value="1"/>
</dbReference>
<evidence type="ECO:0000256" key="3">
    <source>
        <dbReference type="ARBA" id="ARBA00022692"/>
    </source>
</evidence>